<gene>
    <name evidence="2" type="ORF">FF098_016470</name>
    <name evidence="1" type="ORF">GCM10011355_33080</name>
</gene>
<dbReference type="EMBL" id="VCJR02000005">
    <property type="protein sequence ID" value="NHK29505.1"/>
    <property type="molecule type" value="Genomic_DNA"/>
</dbReference>
<reference evidence="1" key="3">
    <citation type="submission" date="2020-09" db="EMBL/GenBank/DDBJ databases">
        <authorList>
            <person name="Sun Q."/>
            <person name="Zhou Y."/>
        </authorList>
    </citation>
    <scope>NUCLEOTIDE SEQUENCE</scope>
    <source>
        <strain evidence="1">CGMCC 1.14984</strain>
    </source>
</reference>
<proteinExistence type="predicted"/>
<evidence type="ECO:0000313" key="2">
    <source>
        <dbReference type="EMBL" id="NHK29505.1"/>
    </source>
</evidence>
<evidence type="ECO:0000313" key="1">
    <source>
        <dbReference type="EMBL" id="GGI01737.1"/>
    </source>
</evidence>
<evidence type="ECO:0000313" key="3">
    <source>
        <dbReference type="Proteomes" id="UP000621856"/>
    </source>
</evidence>
<name>A0A8J3EQC8_9PROT</name>
<dbReference type="AlphaFoldDB" id="A0A8J3EQC8"/>
<dbReference type="EMBL" id="BMGZ01000005">
    <property type="protein sequence ID" value="GGI01737.1"/>
    <property type="molecule type" value="Genomic_DNA"/>
</dbReference>
<keyword evidence="4" id="KW-1185">Reference proteome</keyword>
<dbReference type="Proteomes" id="UP000621856">
    <property type="component" value="Unassembled WGS sequence"/>
</dbReference>
<comment type="caution">
    <text evidence="1">The sequence shown here is derived from an EMBL/GenBank/DDBJ whole genome shotgun (WGS) entry which is preliminary data.</text>
</comment>
<accession>A0A8J3EQC8</accession>
<reference evidence="2 4" key="2">
    <citation type="submission" date="2020-02" db="EMBL/GenBank/DDBJ databases">
        <title>Genome sequence of Parvularcula flava strain NH6-79.</title>
        <authorList>
            <person name="Abdul Karim M.H."/>
            <person name="Lam M.Q."/>
            <person name="Chen S.J."/>
            <person name="Yahya A."/>
            <person name="Shahir S."/>
            <person name="Shamsir M.S."/>
            <person name="Chong C.S."/>
        </authorList>
    </citation>
    <scope>NUCLEOTIDE SEQUENCE [LARGE SCALE GENOMIC DNA]</scope>
    <source>
        <strain evidence="2 4">NH6-79</strain>
    </source>
</reference>
<evidence type="ECO:0000313" key="4">
    <source>
        <dbReference type="Proteomes" id="UP000818603"/>
    </source>
</evidence>
<protein>
    <submittedName>
        <fullName evidence="1">Uncharacterized protein</fullName>
    </submittedName>
</protein>
<organism evidence="1 3">
    <name type="scientific">Aquisalinus luteolus</name>
    <dbReference type="NCBI Taxonomy" id="1566827"/>
    <lineage>
        <taxon>Bacteria</taxon>
        <taxon>Pseudomonadati</taxon>
        <taxon>Pseudomonadota</taxon>
        <taxon>Alphaproteobacteria</taxon>
        <taxon>Parvularculales</taxon>
        <taxon>Parvularculaceae</taxon>
        <taxon>Aquisalinus</taxon>
    </lineage>
</organism>
<sequence>MSETYLNGKITVSSLTAPTEEDIRQIEALSPDERLELMREAIKQGIESGVSKRSMEEIRQAARAKALGRSG</sequence>
<dbReference type="RefSeq" id="WP_155142603.1">
    <property type="nucleotide sequence ID" value="NZ_BMGZ01000005.1"/>
</dbReference>
<reference evidence="1" key="1">
    <citation type="journal article" date="2014" name="Int. J. Syst. Evol. Microbiol.">
        <title>Complete genome sequence of Corynebacterium casei LMG S-19264T (=DSM 44701T), isolated from a smear-ripened cheese.</title>
        <authorList>
            <consortium name="US DOE Joint Genome Institute (JGI-PGF)"/>
            <person name="Walter F."/>
            <person name="Albersmeier A."/>
            <person name="Kalinowski J."/>
            <person name="Ruckert C."/>
        </authorList>
    </citation>
    <scope>NUCLEOTIDE SEQUENCE</scope>
    <source>
        <strain evidence="1">CGMCC 1.14984</strain>
    </source>
</reference>
<dbReference type="Proteomes" id="UP000818603">
    <property type="component" value="Unassembled WGS sequence"/>
</dbReference>